<evidence type="ECO:0000256" key="1">
    <source>
        <dbReference type="SAM" id="SignalP"/>
    </source>
</evidence>
<comment type="caution">
    <text evidence="2">The sequence shown here is derived from an EMBL/GenBank/DDBJ whole genome shotgun (WGS) entry which is preliminary data.</text>
</comment>
<dbReference type="EMBL" id="JACBZX010000001">
    <property type="protein sequence ID" value="NYG38029.1"/>
    <property type="molecule type" value="Genomic_DNA"/>
</dbReference>
<protein>
    <submittedName>
        <fullName evidence="2">Uncharacterized protein</fullName>
    </submittedName>
</protein>
<feature type="signal peptide" evidence="1">
    <location>
        <begin position="1"/>
        <end position="29"/>
    </location>
</feature>
<evidence type="ECO:0000313" key="2">
    <source>
        <dbReference type="EMBL" id="NYG38029.1"/>
    </source>
</evidence>
<dbReference type="Proteomes" id="UP000592181">
    <property type="component" value="Unassembled WGS sequence"/>
</dbReference>
<name>A0A852X538_9MICO</name>
<reference evidence="2 3" key="1">
    <citation type="submission" date="2020-07" db="EMBL/GenBank/DDBJ databases">
        <title>Sequencing the genomes of 1000 actinobacteria strains.</title>
        <authorList>
            <person name="Klenk H.-P."/>
        </authorList>
    </citation>
    <scope>NUCLEOTIDE SEQUENCE [LARGE SCALE GENOMIC DNA]</scope>
    <source>
        <strain evidence="2 3">DSM 24723</strain>
    </source>
</reference>
<dbReference type="RefSeq" id="WP_179463290.1">
    <property type="nucleotide sequence ID" value="NZ_JACBZX010000001.1"/>
</dbReference>
<keyword evidence="3" id="KW-1185">Reference proteome</keyword>
<evidence type="ECO:0000313" key="3">
    <source>
        <dbReference type="Proteomes" id="UP000592181"/>
    </source>
</evidence>
<keyword evidence="1" id="KW-0732">Signal</keyword>
<dbReference type="AlphaFoldDB" id="A0A852X538"/>
<gene>
    <name evidence="2" type="ORF">BJY28_002498</name>
</gene>
<proteinExistence type="predicted"/>
<accession>A0A852X538</accession>
<feature type="chain" id="PRO_5032348070" evidence="1">
    <location>
        <begin position="30"/>
        <end position="464"/>
    </location>
</feature>
<sequence>MRTRNRPLSSLVAALVGALLVASAPAADAASPVTSGAATADLEPSVPPSRWLVGGCLVVFAADGTPAVRATSQTPCVGVADVGVDRYGDLTVHLTAEESAPALTLQATAGSSLVRRGIVTGVSGGGSVVLVRLYDDQQQRRVNLRTAAGRARVAGTNLHVGWTKAGGHGAHPDPQTVDPGYDALGRHRDLAAPPLSTVRGGCVVRFDQDGPWVHANPSHRCIGVRSVRITTTGRVLVEMTSEQDAAVLNVQADADETMTTKGISAGVSVAGSRLIIDLYDARIDRGLDLRREADRRRAAGAYSNLWLSWTKTISRPGSRHASTSTAPHAYGAYMYGSSTPDEVVVQGCTIRLRAGSPVPVLSHGGGRLCTGVSSAWIEPDGDLTVRRDVVGSSAVLSTTSLSSRTLTDRGIRVGLSKGLGYSTYRFWSMKDGRRLDLADPVDRRLLERSGAELVLGWSNPLVSP</sequence>
<organism evidence="2 3">
    <name type="scientific">Janibacter alkaliphilus</name>
    <dbReference type="NCBI Taxonomy" id="1069963"/>
    <lineage>
        <taxon>Bacteria</taxon>
        <taxon>Bacillati</taxon>
        <taxon>Actinomycetota</taxon>
        <taxon>Actinomycetes</taxon>
        <taxon>Micrococcales</taxon>
        <taxon>Intrasporangiaceae</taxon>
        <taxon>Janibacter</taxon>
    </lineage>
</organism>